<feature type="compositionally biased region" description="Basic and acidic residues" evidence="2">
    <location>
        <begin position="475"/>
        <end position="487"/>
    </location>
</feature>
<reference evidence="4" key="1">
    <citation type="journal article" date="2020" name="Stud. Mycol.">
        <title>101 Dothideomycetes genomes: a test case for predicting lifestyles and emergence of pathogens.</title>
        <authorList>
            <person name="Haridas S."/>
            <person name="Albert R."/>
            <person name="Binder M."/>
            <person name="Bloem J."/>
            <person name="Labutti K."/>
            <person name="Salamov A."/>
            <person name="Andreopoulos B."/>
            <person name="Baker S."/>
            <person name="Barry K."/>
            <person name="Bills G."/>
            <person name="Bluhm B."/>
            <person name="Cannon C."/>
            <person name="Castanera R."/>
            <person name="Culley D."/>
            <person name="Daum C."/>
            <person name="Ezra D."/>
            <person name="Gonzalez J."/>
            <person name="Henrissat B."/>
            <person name="Kuo A."/>
            <person name="Liang C."/>
            <person name="Lipzen A."/>
            <person name="Lutzoni F."/>
            <person name="Magnuson J."/>
            <person name="Mondo S."/>
            <person name="Nolan M."/>
            <person name="Ohm R."/>
            <person name="Pangilinan J."/>
            <person name="Park H.-J."/>
            <person name="Ramirez L."/>
            <person name="Alfaro M."/>
            <person name="Sun H."/>
            <person name="Tritt A."/>
            <person name="Yoshinaga Y."/>
            <person name="Zwiers L.-H."/>
            <person name="Turgeon B."/>
            <person name="Goodwin S."/>
            <person name="Spatafora J."/>
            <person name="Crous P."/>
            <person name="Grigoriev I."/>
        </authorList>
    </citation>
    <scope>NUCLEOTIDE SEQUENCE</scope>
    <source>
        <strain evidence="4">CBS 122368</strain>
    </source>
</reference>
<feature type="compositionally biased region" description="Basic and acidic residues" evidence="2">
    <location>
        <begin position="1082"/>
        <end position="1101"/>
    </location>
</feature>
<evidence type="ECO:0000259" key="3">
    <source>
        <dbReference type="PROSITE" id="PS50102"/>
    </source>
</evidence>
<feature type="compositionally biased region" description="Polar residues" evidence="2">
    <location>
        <begin position="811"/>
        <end position="823"/>
    </location>
</feature>
<organism evidence="4 5">
    <name type="scientific">Trematosphaeria pertusa</name>
    <dbReference type="NCBI Taxonomy" id="390896"/>
    <lineage>
        <taxon>Eukaryota</taxon>
        <taxon>Fungi</taxon>
        <taxon>Dikarya</taxon>
        <taxon>Ascomycota</taxon>
        <taxon>Pezizomycotina</taxon>
        <taxon>Dothideomycetes</taxon>
        <taxon>Pleosporomycetidae</taxon>
        <taxon>Pleosporales</taxon>
        <taxon>Massarineae</taxon>
        <taxon>Trematosphaeriaceae</taxon>
        <taxon>Trematosphaeria</taxon>
    </lineage>
</organism>
<feature type="compositionally biased region" description="Basic and acidic residues" evidence="2">
    <location>
        <begin position="623"/>
        <end position="663"/>
    </location>
</feature>
<gene>
    <name evidence="4" type="ORF">BU26DRAFT_40599</name>
</gene>
<feature type="compositionally biased region" description="Polar residues" evidence="2">
    <location>
        <begin position="724"/>
        <end position="733"/>
    </location>
</feature>
<proteinExistence type="predicted"/>
<evidence type="ECO:0000256" key="1">
    <source>
        <dbReference type="PROSITE-ProRule" id="PRU00176"/>
    </source>
</evidence>
<accession>A0A6A6J4D3</accession>
<keyword evidence="5" id="KW-1185">Reference proteome</keyword>
<feature type="compositionally biased region" description="Polar residues" evidence="2">
    <location>
        <begin position="1159"/>
        <end position="1169"/>
    </location>
</feature>
<feature type="region of interest" description="Disordered" evidence="2">
    <location>
        <begin position="849"/>
        <end position="879"/>
    </location>
</feature>
<feature type="compositionally biased region" description="Basic and acidic residues" evidence="2">
    <location>
        <begin position="1135"/>
        <end position="1154"/>
    </location>
</feature>
<sequence>MAAARQPPAQPAAVPSAMFAPPAPGLPTRTPSFMASQTPRGYPNHPATLGMADPTSMVPQHMNGSLRNPKNRPARSGSGTYNQQQSPHGWVDNIRMPSGPHFRQPSGPMSAGQSPRFASLMPMGPGMMNPLNPMAQFPPNASMAPYTSMMQQSMMAQQAPPFAPAMDPAYQSLLSGGAGVGPRGMPFGDMTNSMQYPPGRGADPRSGMGRRGSQAYKQTGLYNPYGAERPDKADFATIPPQTNGKKTSRNSFSNPTGRGRKISVGSYNRSSYGQYNPDRGDPSLMHNGHYTDVPSQKLSYTQLNLAVVNDKEGGCGEDWIGPNNDSVGELWVGELPVDVSEQELRDFFYNAVSVPAKAVFVKNSHAFVHFLTTADARKALKVDGMRYRNRRLSVRVPRRYFMLPDPSMPSRERQVSNPYAHGVARTPSYGAPSAVDNPAIHKLSVQYSPQDARSDLPNSVRQQQQEYAAASGSPEMRKAKKSSETKAEILGGGSPLDKDLERDATELDLVPEQPTSTAAAGTIAEDVSPQLGEVPEVRVASAIKRDSVVLVSASDTIGELDEIHEKAESKDTTSGRQKKVSNEAEKIVETVAAVDPPVPPQSSVTIGASPRVDSPTRSGEGVVKGKDAVDVIKPVDDVQPKDTGVHSRPREETISDDEQKNDLSFHSAQESQSDTGKHEQQGRLVPVVKGDEQESGLGTQEPLHSGAVGTVAELGAQKNESTELDSTASQQGQPKPMTAQVKPTAEAAKVHGAKQTQSLHPFAKPSKGQTKKERDAKKKEKKKGKEKVIVEKATPVTAIPDEAEVTKAELQPSQDTSGSSSKANVVADADINATAASVVEASNAADGALKDTKDGETVSIDGADIGQRSGKDARSPGKLVTVTQKPEVHQVSLAQTAKQEHPHDALSSAPARSCEDAVADAVADAAAGTAGPPTSKLDLMEPSELTHDAQEPAKKTKAARAKIAVPNLDLLQRKTSTSSTSSPLHTAFTTKTPSSGTPSPTEPAKDSRETDKKGPFHSAKPQDTVSIASSSTLRGPSPPPMSASPTAAEFHTPMQTPTTLGPAPSEAAKKKKKKKKKASNKVADKPEEQPSKQDAEADAFHDQLSQIDAYKHASNQPGSYYTLRGAQDDVLRLVQDDTRSEKAAEEASGGEKKVRAPSIHTTLQSPPLY</sequence>
<name>A0A6A6J4D3_9PLEO</name>
<feature type="compositionally biased region" description="Basic and acidic residues" evidence="2">
    <location>
        <begin position="496"/>
        <end position="505"/>
    </location>
</feature>
<feature type="compositionally biased region" description="Low complexity" evidence="2">
    <location>
        <begin position="919"/>
        <end position="934"/>
    </location>
</feature>
<keyword evidence="1" id="KW-0694">RNA-binding</keyword>
<feature type="compositionally biased region" description="Low complexity" evidence="2">
    <location>
        <begin position="989"/>
        <end position="999"/>
    </location>
</feature>
<dbReference type="PROSITE" id="PS50102">
    <property type="entry name" value="RRM"/>
    <property type="match status" value="1"/>
</dbReference>
<dbReference type="InterPro" id="IPR012677">
    <property type="entry name" value="Nucleotide-bd_a/b_plait_sf"/>
</dbReference>
<protein>
    <recommendedName>
        <fullName evidence="3">RRM domain-containing protein</fullName>
    </recommendedName>
</protein>
<feature type="region of interest" description="Disordered" evidence="2">
    <location>
        <begin position="1135"/>
        <end position="1169"/>
    </location>
</feature>
<feature type="region of interest" description="Disordered" evidence="2">
    <location>
        <begin position="405"/>
        <end position="529"/>
    </location>
</feature>
<dbReference type="CDD" id="cd00590">
    <property type="entry name" value="RRM_SF"/>
    <property type="match status" value="1"/>
</dbReference>
<dbReference type="InterPro" id="IPR000504">
    <property type="entry name" value="RRM_dom"/>
</dbReference>
<dbReference type="Proteomes" id="UP000800094">
    <property type="component" value="Unassembled WGS sequence"/>
</dbReference>
<evidence type="ECO:0000256" key="2">
    <source>
        <dbReference type="SAM" id="MobiDB-lite"/>
    </source>
</evidence>
<dbReference type="AlphaFoldDB" id="A0A6A6J4D3"/>
<feature type="compositionally biased region" description="Low complexity" evidence="2">
    <location>
        <begin position="1"/>
        <end position="17"/>
    </location>
</feature>
<dbReference type="RefSeq" id="XP_033692295.1">
    <property type="nucleotide sequence ID" value="XM_033822863.1"/>
</dbReference>
<dbReference type="OrthoDB" id="3800936at2759"/>
<feature type="compositionally biased region" description="Basic residues" evidence="2">
    <location>
        <begin position="1069"/>
        <end position="1079"/>
    </location>
</feature>
<feature type="compositionally biased region" description="Polar residues" evidence="2">
    <location>
        <begin position="1021"/>
        <end position="1034"/>
    </location>
</feature>
<feature type="region of interest" description="Disordered" evidence="2">
    <location>
        <begin position="892"/>
        <end position="1121"/>
    </location>
</feature>
<feature type="compositionally biased region" description="Basic and acidic residues" evidence="2">
    <location>
        <begin position="562"/>
        <end position="573"/>
    </location>
</feature>
<feature type="compositionally biased region" description="Basic and acidic residues" evidence="2">
    <location>
        <begin position="1003"/>
        <end position="1014"/>
    </location>
</feature>
<dbReference type="Pfam" id="PF00076">
    <property type="entry name" value="RRM_1"/>
    <property type="match status" value="1"/>
</dbReference>
<dbReference type="GeneID" id="54576193"/>
<feature type="compositionally biased region" description="Polar residues" evidence="2">
    <location>
        <begin position="239"/>
        <end position="256"/>
    </location>
</feature>
<dbReference type="InterPro" id="IPR035979">
    <property type="entry name" value="RBD_domain_sf"/>
</dbReference>
<feature type="compositionally biased region" description="Basic and acidic residues" evidence="2">
    <location>
        <begin position="944"/>
        <end position="954"/>
    </location>
</feature>
<feature type="compositionally biased region" description="Polar residues" evidence="2">
    <location>
        <begin position="29"/>
        <end position="39"/>
    </location>
</feature>
<feature type="region of interest" description="Disordered" evidence="2">
    <location>
        <begin position="562"/>
        <end position="823"/>
    </location>
</feature>
<feature type="domain" description="RRM" evidence="3">
    <location>
        <begin position="328"/>
        <end position="399"/>
    </location>
</feature>
<dbReference type="GO" id="GO:0003723">
    <property type="term" value="F:RNA binding"/>
    <property type="evidence" value="ECO:0007669"/>
    <property type="project" value="UniProtKB-UniRule"/>
</dbReference>
<dbReference type="SMART" id="SM00360">
    <property type="entry name" value="RRM"/>
    <property type="match status" value="1"/>
</dbReference>
<feature type="region of interest" description="Disordered" evidence="2">
    <location>
        <begin position="193"/>
        <end position="280"/>
    </location>
</feature>
<evidence type="ECO:0000313" key="5">
    <source>
        <dbReference type="Proteomes" id="UP000800094"/>
    </source>
</evidence>
<dbReference type="Gene3D" id="3.30.70.330">
    <property type="match status" value="1"/>
</dbReference>
<dbReference type="EMBL" id="ML987189">
    <property type="protein sequence ID" value="KAF2257291.1"/>
    <property type="molecule type" value="Genomic_DNA"/>
</dbReference>
<feature type="compositionally biased region" description="Polar residues" evidence="2">
    <location>
        <begin position="77"/>
        <end position="87"/>
    </location>
</feature>
<feature type="compositionally biased region" description="Polar residues" evidence="2">
    <location>
        <begin position="445"/>
        <end position="466"/>
    </location>
</feature>
<feature type="region of interest" description="Disordered" evidence="2">
    <location>
        <begin position="1"/>
        <end position="89"/>
    </location>
</feature>
<evidence type="ECO:0000313" key="4">
    <source>
        <dbReference type="EMBL" id="KAF2257291.1"/>
    </source>
</evidence>
<feature type="compositionally biased region" description="Polar residues" evidence="2">
    <location>
        <begin position="265"/>
        <end position="274"/>
    </location>
</feature>
<feature type="compositionally biased region" description="Polar residues" evidence="2">
    <location>
        <begin position="664"/>
        <end position="674"/>
    </location>
</feature>
<dbReference type="SUPFAM" id="SSF54928">
    <property type="entry name" value="RNA-binding domain, RBD"/>
    <property type="match status" value="1"/>
</dbReference>